<comment type="caution">
    <text evidence="3">The sequence shown here is derived from an EMBL/GenBank/DDBJ whole genome shotgun (WGS) entry which is preliminary data.</text>
</comment>
<protein>
    <recommendedName>
        <fullName evidence="2">Spermatogenesis-associated protein 2 PUB-like domain-containing protein</fullName>
    </recommendedName>
</protein>
<gene>
    <name evidence="3" type="ORF">Q7C36_009628</name>
</gene>
<proteinExistence type="inferred from homology"/>
<feature type="domain" description="Spermatogenesis-associated protein 2 PUB-like" evidence="2">
    <location>
        <begin position="31"/>
        <end position="216"/>
    </location>
</feature>
<name>A0AA88N1K5_TACVA</name>
<dbReference type="AlphaFoldDB" id="A0AA88N1K5"/>
<dbReference type="InterPro" id="IPR048839">
    <property type="entry name" value="SPATA2_PUB-like"/>
</dbReference>
<dbReference type="PANTHER" id="PTHR15326:SF7">
    <property type="entry name" value="SPERMATOGENESIS-ASSOCIATED PROTEIN 2-LIKE PROTEIN"/>
    <property type="match status" value="1"/>
</dbReference>
<evidence type="ECO:0000313" key="4">
    <source>
        <dbReference type="Proteomes" id="UP001187315"/>
    </source>
</evidence>
<evidence type="ECO:0000259" key="2">
    <source>
        <dbReference type="Pfam" id="PF21388"/>
    </source>
</evidence>
<sequence>MQSFKEIAGRWTNNRMSSGNWKNGIGYLEDYKANLERRLQQGDWDLVCKDEELCKEVETSLSECSSQDIHPQLGLDTLAVIETSLRASHHTVSQNRLKSLVKAFEVLELAALNLYLCPWRKEYKVVKMFSGMFTHCVKPALTAQQAKELFALLGYHPGGSNVEELRLTAKPVHSHTLLQLAWAFFTARIECQLLLTAVHTLGDRMECVLQLIHERKLGCTFQVALDSAKRKLEPDPALDAALDLYTDNNPAEHGHMASPPSLPYIPPSEDFLTNKMFHSSISQSNLIQRNEKKAQNVSISSLTHHINATQQKTGLNLNLCENEKQFMPTHYAQLSASKEGQIVCNCLTSCDLHHNQCLECREIHSMDCPCLRSCLEKGHKVIFAQEHMMNVLPLTERGKIQIWEKPPKDNLKQHSCTNKTSNDIYFVCHDCHYIHDENCEDLQRCFQITHNVQSTGRLQPAQVEREVIPHTCLKVEGTSYVLCHTCNKSHDYFCDELQICKVSSHNVRYLLENNEKPAQAKPMPLHNCCASTQPEFVCHTCRVFHDVSCDSNQCQRHHNVQSLKHVCCTCSDTKLFILCRYCCAQHCKNCWFKNPLECKCGKPFEISAV</sequence>
<keyword evidence="4" id="KW-1185">Reference proteome</keyword>
<dbReference type="EMBL" id="JAVHJS010000009">
    <property type="protein sequence ID" value="KAK2847946.1"/>
    <property type="molecule type" value="Genomic_DNA"/>
</dbReference>
<comment type="similarity">
    <text evidence="1">Belongs to the SPATA2 family.</text>
</comment>
<evidence type="ECO:0000313" key="3">
    <source>
        <dbReference type="EMBL" id="KAK2847946.1"/>
    </source>
</evidence>
<organism evidence="3 4">
    <name type="scientific">Tachysurus vachellii</name>
    <name type="common">Darkbarbel catfish</name>
    <name type="synonym">Pelteobagrus vachellii</name>
    <dbReference type="NCBI Taxonomy" id="175792"/>
    <lineage>
        <taxon>Eukaryota</taxon>
        <taxon>Metazoa</taxon>
        <taxon>Chordata</taxon>
        <taxon>Craniata</taxon>
        <taxon>Vertebrata</taxon>
        <taxon>Euteleostomi</taxon>
        <taxon>Actinopterygii</taxon>
        <taxon>Neopterygii</taxon>
        <taxon>Teleostei</taxon>
        <taxon>Ostariophysi</taxon>
        <taxon>Siluriformes</taxon>
        <taxon>Bagridae</taxon>
        <taxon>Tachysurus</taxon>
    </lineage>
</organism>
<accession>A0AA88N1K5</accession>
<dbReference type="GO" id="GO:0005737">
    <property type="term" value="C:cytoplasm"/>
    <property type="evidence" value="ECO:0007669"/>
    <property type="project" value="TreeGrafter"/>
</dbReference>
<dbReference type="InterPro" id="IPR036339">
    <property type="entry name" value="PUB-like_dom_sf"/>
</dbReference>
<dbReference type="Proteomes" id="UP001187315">
    <property type="component" value="Unassembled WGS sequence"/>
</dbReference>
<evidence type="ECO:0000256" key="1">
    <source>
        <dbReference type="ARBA" id="ARBA00038142"/>
    </source>
</evidence>
<dbReference type="PANTHER" id="PTHR15326">
    <property type="entry name" value="SPERMATOGENESIS-ASSOCIATED PROTEIN 2/TAMOZHENNIC"/>
    <property type="match status" value="1"/>
</dbReference>
<dbReference type="SUPFAM" id="SSF143503">
    <property type="entry name" value="PUG domain-like"/>
    <property type="match status" value="1"/>
</dbReference>
<dbReference type="Pfam" id="PF21388">
    <property type="entry name" value="SPATA2_PUB-like"/>
    <property type="match status" value="1"/>
</dbReference>
<reference evidence="3" key="1">
    <citation type="submission" date="2023-08" db="EMBL/GenBank/DDBJ databases">
        <title>Pelteobagrus vachellii genome.</title>
        <authorList>
            <person name="Liu H."/>
        </authorList>
    </citation>
    <scope>NUCLEOTIDE SEQUENCE</scope>
    <source>
        <strain evidence="3">PRFRI_2022a</strain>
        <tissue evidence="3">Muscle</tissue>
    </source>
</reference>
<dbReference type="Gene3D" id="1.20.58.2190">
    <property type="match status" value="1"/>
</dbReference>